<protein>
    <submittedName>
        <fullName evidence="1">Uncharacterized protein</fullName>
    </submittedName>
</protein>
<dbReference type="Gramene" id="OE9A004345T1">
    <property type="protein sequence ID" value="OE9A004345C1"/>
    <property type="gene ID" value="OE9A004345"/>
</dbReference>
<accession>A0A8S0U7T3</accession>
<dbReference type="OrthoDB" id="10504594at2759"/>
<evidence type="ECO:0000313" key="1">
    <source>
        <dbReference type="EMBL" id="CAA3013656.1"/>
    </source>
</evidence>
<evidence type="ECO:0000313" key="2">
    <source>
        <dbReference type="Proteomes" id="UP000594638"/>
    </source>
</evidence>
<organism evidence="1 2">
    <name type="scientific">Olea europaea subsp. europaea</name>
    <dbReference type="NCBI Taxonomy" id="158383"/>
    <lineage>
        <taxon>Eukaryota</taxon>
        <taxon>Viridiplantae</taxon>
        <taxon>Streptophyta</taxon>
        <taxon>Embryophyta</taxon>
        <taxon>Tracheophyta</taxon>
        <taxon>Spermatophyta</taxon>
        <taxon>Magnoliopsida</taxon>
        <taxon>eudicotyledons</taxon>
        <taxon>Gunneridae</taxon>
        <taxon>Pentapetalae</taxon>
        <taxon>asterids</taxon>
        <taxon>lamiids</taxon>
        <taxon>Lamiales</taxon>
        <taxon>Oleaceae</taxon>
        <taxon>Oleeae</taxon>
        <taxon>Olea</taxon>
    </lineage>
</organism>
<keyword evidence="2" id="KW-1185">Reference proteome</keyword>
<dbReference type="Proteomes" id="UP000594638">
    <property type="component" value="Unassembled WGS sequence"/>
</dbReference>
<gene>
    <name evidence="1" type="ORF">OLEA9_A004345</name>
</gene>
<name>A0A8S0U7T3_OLEEU</name>
<proteinExistence type="predicted"/>
<dbReference type="EMBL" id="CACTIH010007448">
    <property type="protein sequence ID" value="CAA3013656.1"/>
    <property type="molecule type" value="Genomic_DNA"/>
</dbReference>
<dbReference type="AlphaFoldDB" id="A0A8S0U7T3"/>
<feature type="non-terminal residue" evidence="1">
    <location>
        <position position="103"/>
    </location>
</feature>
<sequence>LGDELRGHSKNSDDHEWLMTATKLAEQTMSKGERRINLDLTKGSAEMRPMDNYGFQEENKFDSFKFNTLKLDAKMNENVTKSSLNAAYQNPVGLAWLIFAASL</sequence>
<comment type="caution">
    <text evidence="1">The sequence shown here is derived from an EMBL/GenBank/DDBJ whole genome shotgun (WGS) entry which is preliminary data.</text>
</comment>
<reference evidence="1 2" key="1">
    <citation type="submission" date="2019-12" db="EMBL/GenBank/DDBJ databases">
        <authorList>
            <person name="Alioto T."/>
            <person name="Alioto T."/>
            <person name="Gomez Garrido J."/>
        </authorList>
    </citation>
    <scope>NUCLEOTIDE SEQUENCE [LARGE SCALE GENOMIC DNA]</scope>
</reference>
<feature type="non-terminal residue" evidence="1">
    <location>
        <position position="1"/>
    </location>
</feature>